<accession>A0AAE6QEC0</accession>
<protein>
    <submittedName>
        <fullName evidence="1">Uncharacterized protein</fullName>
    </submittedName>
</protein>
<dbReference type="GeneID" id="73734631"/>
<evidence type="ECO:0000313" key="1">
    <source>
        <dbReference type="EMBL" id="QGT80940.1"/>
    </source>
</evidence>
<dbReference type="EMBL" id="CP046441">
    <property type="protein sequence ID" value="QGT80940.1"/>
    <property type="molecule type" value="Genomic_DNA"/>
</dbReference>
<dbReference type="AlphaFoldDB" id="A0AAE6QEC0"/>
<organism evidence="1 2">
    <name type="scientific">Pseudomonas coronafaciens pv. coronafaciens</name>
    <dbReference type="NCBI Taxonomy" id="235275"/>
    <lineage>
        <taxon>Bacteria</taxon>
        <taxon>Pseudomonadati</taxon>
        <taxon>Pseudomonadota</taxon>
        <taxon>Gammaproteobacteria</taxon>
        <taxon>Pseudomonadales</taxon>
        <taxon>Pseudomonadaceae</taxon>
        <taxon>Pseudomonas</taxon>
        <taxon>Pseudomonas coronafaciens</taxon>
    </lineage>
</organism>
<reference evidence="1 2" key="1">
    <citation type="submission" date="2019-11" db="EMBL/GenBank/DDBJ databases">
        <title>Complete genome sequence of Pseudomonas syringae pv. coronafaciens isolate B19001 originated in imported oat cereal.</title>
        <authorList>
            <person name="Kim S.M."/>
            <person name="Lee B.C."/>
            <person name="Seo S.J."/>
            <person name="Lee J.E."/>
            <person name="Choi N.J."/>
            <person name="Park J.H."/>
        </authorList>
    </citation>
    <scope>NUCLEOTIDE SEQUENCE [LARGE SCALE GENOMIC DNA]</scope>
    <source>
        <strain evidence="1 2">B19001</strain>
    </source>
</reference>
<sequence>MRSRYGNRALASGWHFEGGDLQSVVAEFHAVEKNLIRRAVQVFGADLGNEAASACVGCFIALGIN</sequence>
<evidence type="ECO:0000313" key="2">
    <source>
        <dbReference type="Proteomes" id="UP000423413"/>
    </source>
</evidence>
<dbReference type="Proteomes" id="UP000423413">
    <property type="component" value="Chromosome"/>
</dbReference>
<proteinExistence type="predicted"/>
<name>A0AAE6QEC0_9PSED</name>
<gene>
    <name evidence="1" type="ORF">GMO17_06985</name>
</gene>
<dbReference type="RefSeq" id="WP_147458928.1">
    <property type="nucleotide sequence ID" value="NZ_CP046441.1"/>
</dbReference>